<evidence type="ECO:0000313" key="5">
    <source>
        <dbReference type="Proteomes" id="UP001196068"/>
    </source>
</evidence>
<dbReference type="Gene3D" id="3.40.50.2000">
    <property type="entry name" value="Glycogen Phosphorylase B"/>
    <property type="match status" value="2"/>
</dbReference>
<dbReference type="PANTHER" id="PTHR45947:SF3">
    <property type="entry name" value="SULFOQUINOVOSYL TRANSFERASE SQD2"/>
    <property type="match status" value="1"/>
</dbReference>
<accession>A0AAF1KUY1</accession>
<feature type="domain" description="Glycosyltransferase subfamily 4-like N-terminal" evidence="3">
    <location>
        <begin position="15"/>
        <end position="190"/>
    </location>
</feature>
<dbReference type="GO" id="GO:0016757">
    <property type="term" value="F:glycosyltransferase activity"/>
    <property type="evidence" value="ECO:0007669"/>
    <property type="project" value="InterPro"/>
</dbReference>
<dbReference type="SUPFAM" id="SSF53756">
    <property type="entry name" value="UDP-Glycosyltransferase/glycogen phosphorylase"/>
    <property type="match status" value="1"/>
</dbReference>
<dbReference type="Proteomes" id="UP001196068">
    <property type="component" value="Unassembled WGS sequence"/>
</dbReference>
<protein>
    <submittedName>
        <fullName evidence="4">Glycosyltransferase family 4 protein</fullName>
    </submittedName>
</protein>
<feature type="domain" description="Glycosyl transferase family 1" evidence="2">
    <location>
        <begin position="198"/>
        <end position="336"/>
    </location>
</feature>
<dbReference type="InterPro" id="IPR050194">
    <property type="entry name" value="Glycosyltransferase_grp1"/>
</dbReference>
<reference evidence="4" key="2">
    <citation type="journal article" date="2021" name="Syst. Appl. Microbiol.">
        <title>Roseomonas hellenica sp. nov., isolated from roots of wild-growing Alkanna tinctoria.</title>
        <authorList>
            <person name="Rat A."/>
            <person name="Naranjo H.D."/>
            <person name="Lebbe L."/>
            <person name="Cnockaert M."/>
            <person name="Krigas N."/>
            <person name="Grigoriadou K."/>
            <person name="Maloupa E."/>
            <person name="Willems A."/>
        </authorList>
    </citation>
    <scope>NUCLEOTIDE SEQUENCE</scope>
    <source>
        <strain evidence="4">LMG 28251</strain>
    </source>
</reference>
<feature type="compositionally biased region" description="Polar residues" evidence="1">
    <location>
        <begin position="387"/>
        <end position="396"/>
    </location>
</feature>
<dbReference type="InterPro" id="IPR028098">
    <property type="entry name" value="Glyco_trans_4-like_N"/>
</dbReference>
<dbReference type="AlphaFoldDB" id="A0AAF1KUY1"/>
<dbReference type="Pfam" id="PF13439">
    <property type="entry name" value="Glyco_transf_4"/>
    <property type="match status" value="1"/>
</dbReference>
<organism evidence="4 5">
    <name type="scientific">Plastoroseomonas arctica</name>
    <dbReference type="NCBI Taxonomy" id="1509237"/>
    <lineage>
        <taxon>Bacteria</taxon>
        <taxon>Pseudomonadati</taxon>
        <taxon>Pseudomonadota</taxon>
        <taxon>Alphaproteobacteria</taxon>
        <taxon>Acetobacterales</taxon>
        <taxon>Acetobacteraceae</taxon>
        <taxon>Plastoroseomonas</taxon>
    </lineage>
</organism>
<evidence type="ECO:0000259" key="2">
    <source>
        <dbReference type="Pfam" id="PF00534"/>
    </source>
</evidence>
<name>A0AAF1KUY1_9PROT</name>
<sequence>MKVAIIHEWLESYAGSERVLEQLIAAWPEADLFAVCDFLPEAQRHFLGGRPVRTSFIQRLPFAKKRFRWYLGLMPMAVEQFDLAGYDLVISSHHAVAKGVITGPDQAHVSYVHSPMRYAWDMQAQYLRQAGMERGLRGAYTRWLLHRLRLWDRSSAAGVDTIVANSRYIADRIRKVWRREAQVVHPPVDLAGFPFQAEKGGDFVVVSRFVPYKRVDLVVQAFRGMPQHRLLVVGDGPEAASVRAAAGDAPNISVLGALPQAELVALMQKARAFVFAAEEDFGIAMVEAQACGTPVIAFGRGGARDIVRTPDMARPTGMLFAEQSAASIQAAVGAFTALSPGIAPEDCRLNAQRFDRRHFRDAMLAVAEAAMARQEQPAAAPQRWATPSVTETAEAA</sequence>
<dbReference type="EMBL" id="JAAEDH010000033">
    <property type="protein sequence ID" value="MBR0657402.1"/>
    <property type="molecule type" value="Genomic_DNA"/>
</dbReference>
<evidence type="ECO:0000313" key="4">
    <source>
        <dbReference type="EMBL" id="MBR0657402.1"/>
    </source>
</evidence>
<gene>
    <name evidence="4" type="ORF">GXW79_20165</name>
</gene>
<feature type="compositionally biased region" description="Low complexity" evidence="1">
    <location>
        <begin position="374"/>
        <end position="385"/>
    </location>
</feature>
<dbReference type="RefSeq" id="WP_211876264.1">
    <property type="nucleotide sequence ID" value="NZ_JAAEDH010000033.1"/>
</dbReference>
<proteinExistence type="predicted"/>
<dbReference type="InterPro" id="IPR001296">
    <property type="entry name" value="Glyco_trans_1"/>
</dbReference>
<dbReference type="Pfam" id="PF00534">
    <property type="entry name" value="Glycos_transf_1"/>
    <property type="match status" value="1"/>
</dbReference>
<reference evidence="4" key="1">
    <citation type="submission" date="2020-01" db="EMBL/GenBank/DDBJ databases">
        <authorList>
            <person name="Rat A."/>
        </authorList>
    </citation>
    <scope>NUCLEOTIDE SEQUENCE</scope>
    <source>
        <strain evidence="4">LMG 28251</strain>
    </source>
</reference>
<evidence type="ECO:0000259" key="3">
    <source>
        <dbReference type="Pfam" id="PF13439"/>
    </source>
</evidence>
<comment type="caution">
    <text evidence="4">The sequence shown here is derived from an EMBL/GenBank/DDBJ whole genome shotgun (WGS) entry which is preliminary data.</text>
</comment>
<keyword evidence="5" id="KW-1185">Reference proteome</keyword>
<feature type="region of interest" description="Disordered" evidence="1">
    <location>
        <begin position="374"/>
        <end position="396"/>
    </location>
</feature>
<evidence type="ECO:0000256" key="1">
    <source>
        <dbReference type="SAM" id="MobiDB-lite"/>
    </source>
</evidence>
<dbReference type="PANTHER" id="PTHR45947">
    <property type="entry name" value="SULFOQUINOVOSYL TRANSFERASE SQD2"/>
    <property type="match status" value="1"/>
</dbReference>